<accession>A0A1H6LRI7</accession>
<dbReference type="Proteomes" id="UP000176204">
    <property type="component" value="Chromosome I"/>
</dbReference>
<dbReference type="STRING" id="1679444.PYTT_1664"/>
<dbReference type="RefSeq" id="WP_067774260.1">
    <property type="nucleotide sequence ID" value="NZ_JACVVN010000012.1"/>
</dbReference>
<dbReference type="EMBL" id="LT629973">
    <property type="protein sequence ID" value="SEH91321.1"/>
    <property type="molecule type" value="Genomic_DNA"/>
</dbReference>
<dbReference type="KEGG" id="agl:PYTT_1664"/>
<keyword evidence="3" id="KW-1185">Reference proteome</keyword>
<proteinExistence type="predicted"/>
<evidence type="ECO:0000256" key="1">
    <source>
        <dbReference type="SAM" id="SignalP"/>
    </source>
</evidence>
<feature type="chain" id="PRO_5009604546" evidence="1">
    <location>
        <begin position="18"/>
        <end position="240"/>
    </location>
</feature>
<name>A0A1H6LRI7_9BACT</name>
<gene>
    <name evidence="2" type="ORF">PYTT_1664</name>
</gene>
<evidence type="ECO:0000313" key="3">
    <source>
        <dbReference type="Proteomes" id="UP000176204"/>
    </source>
</evidence>
<keyword evidence="1" id="KW-0732">Signal</keyword>
<feature type="signal peptide" evidence="1">
    <location>
        <begin position="1"/>
        <end position="17"/>
    </location>
</feature>
<reference evidence="3" key="1">
    <citation type="submission" date="2016-09" db="EMBL/GenBank/DDBJ databases">
        <authorList>
            <person name="Koehorst J."/>
        </authorList>
    </citation>
    <scope>NUCLEOTIDE SEQUENCE [LARGE SCALE GENOMIC DNA]</scope>
</reference>
<sequence>MWKLCVLAAALCLASCADWVLDKDRTQAGYFVAREGALPDDVFHEKSLRERVEGIHADFEKDRRYYGLPAGVKVSTDEIRIQTKEGMGGETMGSLYAAGGLRSGLGGIEPYSTDLTLTVDRSKFRRPGVGRSVLDSTLAHELAHAWFAKRFPLVYVSAQYVDVVEGQAVFAQYRWMARNYPQISEARFEEHHPSSYRGYYHAFKQKFTKGGAVDWQRIQSLEDQLKSRLVRTGSLNAAAH</sequence>
<evidence type="ECO:0000313" key="2">
    <source>
        <dbReference type="EMBL" id="SEH91321.1"/>
    </source>
</evidence>
<dbReference type="AlphaFoldDB" id="A0A1H6LRI7"/>
<protein>
    <submittedName>
        <fullName evidence="2">Uncharacterized protein</fullName>
    </submittedName>
</protein>
<organism evidence="2 3">
    <name type="scientific">Akkermansia glycaniphila</name>
    <dbReference type="NCBI Taxonomy" id="1679444"/>
    <lineage>
        <taxon>Bacteria</taxon>
        <taxon>Pseudomonadati</taxon>
        <taxon>Verrucomicrobiota</taxon>
        <taxon>Verrucomicrobiia</taxon>
        <taxon>Verrucomicrobiales</taxon>
        <taxon>Akkermansiaceae</taxon>
        <taxon>Akkermansia</taxon>
    </lineage>
</organism>
<dbReference type="OrthoDB" id="100605at2"/>